<protein>
    <submittedName>
        <fullName evidence="2">Uncharacterized protein</fullName>
    </submittedName>
</protein>
<reference evidence="2" key="1">
    <citation type="submission" date="2018-02" db="EMBL/GenBank/DDBJ databases">
        <title>Rhizophora mucronata_Transcriptome.</title>
        <authorList>
            <person name="Meera S.P."/>
            <person name="Sreeshan A."/>
            <person name="Augustine A."/>
        </authorList>
    </citation>
    <scope>NUCLEOTIDE SEQUENCE</scope>
    <source>
        <tissue evidence="2">Leaf</tissue>
    </source>
</reference>
<evidence type="ECO:0000256" key="1">
    <source>
        <dbReference type="SAM" id="MobiDB-lite"/>
    </source>
</evidence>
<accession>A0A2P2LX59</accession>
<dbReference type="EMBL" id="GGEC01042070">
    <property type="protein sequence ID" value="MBX22554.1"/>
    <property type="molecule type" value="Transcribed_RNA"/>
</dbReference>
<dbReference type="AlphaFoldDB" id="A0A2P2LX59"/>
<evidence type="ECO:0000313" key="2">
    <source>
        <dbReference type="EMBL" id="MBX22554.1"/>
    </source>
</evidence>
<organism evidence="2">
    <name type="scientific">Rhizophora mucronata</name>
    <name type="common">Asiatic mangrove</name>
    <dbReference type="NCBI Taxonomy" id="61149"/>
    <lineage>
        <taxon>Eukaryota</taxon>
        <taxon>Viridiplantae</taxon>
        <taxon>Streptophyta</taxon>
        <taxon>Embryophyta</taxon>
        <taxon>Tracheophyta</taxon>
        <taxon>Spermatophyta</taxon>
        <taxon>Magnoliopsida</taxon>
        <taxon>eudicotyledons</taxon>
        <taxon>Gunneridae</taxon>
        <taxon>Pentapetalae</taxon>
        <taxon>rosids</taxon>
        <taxon>fabids</taxon>
        <taxon>Malpighiales</taxon>
        <taxon>Rhizophoraceae</taxon>
        <taxon>Rhizophora</taxon>
    </lineage>
</organism>
<sequence>MSTENDSKTGLNSMRKEKKKKKSPLGNTKPKGRQGKEMGSRIYPIQARN</sequence>
<proteinExistence type="predicted"/>
<feature type="compositionally biased region" description="Polar residues" evidence="1">
    <location>
        <begin position="1"/>
        <end position="12"/>
    </location>
</feature>
<feature type="region of interest" description="Disordered" evidence="1">
    <location>
        <begin position="1"/>
        <end position="49"/>
    </location>
</feature>
<name>A0A2P2LX59_RHIMU</name>